<comment type="caution">
    <text evidence="2">The sequence shown here is derived from an EMBL/GenBank/DDBJ whole genome shotgun (WGS) entry which is preliminary data.</text>
</comment>
<evidence type="ECO:0000256" key="1">
    <source>
        <dbReference type="SAM" id="MobiDB-lite"/>
    </source>
</evidence>
<dbReference type="Proteomes" id="UP000187609">
    <property type="component" value="Unassembled WGS sequence"/>
</dbReference>
<dbReference type="AlphaFoldDB" id="A0A314KNK2"/>
<organism evidence="2 3">
    <name type="scientific">Nicotiana attenuata</name>
    <name type="common">Coyote tobacco</name>
    <dbReference type="NCBI Taxonomy" id="49451"/>
    <lineage>
        <taxon>Eukaryota</taxon>
        <taxon>Viridiplantae</taxon>
        <taxon>Streptophyta</taxon>
        <taxon>Embryophyta</taxon>
        <taxon>Tracheophyta</taxon>
        <taxon>Spermatophyta</taxon>
        <taxon>Magnoliopsida</taxon>
        <taxon>eudicotyledons</taxon>
        <taxon>Gunneridae</taxon>
        <taxon>Pentapetalae</taxon>
        <taxon>asterids</taxon>
        <taxon>lamiids</taxon>
        <taxon>Solanales</taxon>
        <taxon>Solanaceae</taxon>
        <taxon>Nicotianoideae</taxon>
        <taxon>Nicotianeae</taxon>
        <taxon>Nicotiana</taxon>
    </lineage>
</organism>
<evidence type="ECO:0000313" key="3">
    <source>
        <dbReference type="Proteomes" id="UP000187609"/>
    </source>
</evidence>
<reference evidence="2" key="1">
    <citation type="submission" date="2016-11" db="EMBL/GenBank/DDBJ databases">
        <title>The genome of Nicotiana attenuata.</title>
        <authorList>
            <person name="Xu S."/>
            <person name="Brockmoeller T."/>
            <person name="Gaquerel E."/>
            <person name="Navarro A."/>
            <person name="Kuhl H."/>
            <person name="Gase K."/>
            <person name="Ling Z."/>
            <person name="Zhou W."/>
            <person name="Kreitzer C."/>
            <person name="Stanke M."/>
            <person name="Tang H."/>
            <person name="Lyons E."/>
            <person name="Pandey P."/>
            <person name="Pandey S.P."/>
            <person name="Timmermann B."/>
            <person name="Baldwin I.T."/>
        </authorList>
    </citation>
    <scope>NUCLEOTIDE SEQUENCE [LARGE SCALE GENOMIC DNA]</scope>
    <source>
        <strain evidence="2">UT</strain>
    </source>
</reference>
<keyword evidence="3" id="KW-1185">Reference proteome</keyword>
<proteinExistence type="predicted"/>
<feature type="compositionally biased region" description="Low complexity" evidence="1">
    <location>
        <begin position="41"/>
        <end position="56"/>
    </location>
</feature>
<protein>
    <submittedName>
        <fullName evidence="2">Uncharacterized protein</fullName>
    </submittedName>
</protein>
<evidence type="ECO:0000313" key="2">
    <source>
        <dbReference type="EMBL" id="OIT30873.1"/>
    </source>
</evidence>
<gene>
    <name evidence="2" type="ORF">A4A49_12525</name>
</gene>
<dbReference type="Gramene" id="OIT30873">
    <property type="protein sequence ID" value="OIT30873"/>
    <property type="gene ID" value="A4A49_12525"/>
</dbReference>
<sequence>MRRPFPPSEGDDNPPTEDTPIGNPPRERSSTTPSGGYITASGGSTTPSEGSTTPSGVIPSVIVMVSNNLPTGGNNPSSGESYHRVAADTSPHVEHTDAMVAKEIRLEDLALMIFGASLFVFI</sequence>
<dbReference type="EMBL" id="MJEQ01001406">
    <property type="protein sequence ID" value="OIT30873.1"/>
    <property type="molecule type" value="Genomic_DNA"/>
</dbReference>
<name>A0A314KNK2_NICAT</name>
<feature type="region of interest" description="Disordered" evidence="1">
    <location>
        <begin position="1"/>
        <end position="56"/>
    </location>
</feature>
<accession>A0A314KNK2</accession>
<dbReference type="SMR" id="A0A314KNK2"/>